<dbReference type="GO" id="GO:0016020">
    <property type="term" value="C:membrane"/>
    <property type="evidence" value="ECO:0007669"/>
    <property type="project" value="TreeGrafter"/>
</dbReference>
<dbReference type="SUPFAM" id="SSF53474">
    <property type="entry name" value="alpha/beta-Hydrolases"/>
    <property type="match status" value="1"/>
</dbReference>
<dbReference type="InterPro" id="IPR000073">
    <property type="entry name" value="AB_hydrolase_1"/>
</dbReference>
<evidence type="ECO:0000313" key="3">
    <source>
        <dbReference type="Proteomes" id="UP000247980"/>
    </source>
</evidence>
<protein>
    <recommendedName>
        <fullName evidence="1">AB hydrolase-1 domain-containing protein</fullName>
    </recommendedName>
</protein>
<dbReference type="PANTHER" id="PTHR43798:SF33">
    <property type="entry name" value="HYDROLASE, PUTATIVE (AFU_ORTHOLOGUE AFUA_2G14860)-RELATED"/>
    <property type="match status" value="1"/>
</dbReference>
<dbReference type="PANTHER" id="PTHR43798">
    <property type="entry name" value="MONOACYLGLYCEROL LIPASE"/>
    <property type="match status" value="1"/>
</dbReference>
<proteinExistence type="predicted"/>
<dbReference type="GO" id="GO:0003824">
    <property type="term" value="F:catalytic activity"/>
    <property type="evidence" value="ECO:0007669"/>
    <property type="project" value="UniProtKB-ARBA"/>
</dbReference>
<dbReference type="AlphaFoldDB" id="A0A2V5ITJ6"/>
<dbReference type="Pfam" id="PF00561">
    <property type="entry name" value="Abhydrolase_1"/>
    <property type="match status" value="1"/>
</dbReference>
<keyword evidence="3" id="KW-1185">Reference proteome</keyword>
<evidence type="ECO:0000259" key="1">
    <source>
        <dbReference type="Pfam" id="PF00561"/>
    </source>
</evidence>
<name>A0A2V5ITJ6_9MICC</name>
<feature type="domain" description="AB hydrolase-1" evidence="1">
    <location>
        <begin position="7"/>
        <end position="82"/>
    </location>
</feature>
<comment type="caution">
    <text evidence="2">The sequence shown here is derived from an EMBL/GenBank/DDBJ whole genome shotgun (WGS) entry which is preliminary data.</text>
</comment>
<reference evidence="2 3" key="1">
    <citation type="submission" date="2018-05" db="EMBL/GenBank/DDBJ databases">
        <title>Genetic diversity of glacier-inhabiting Cryobacterium bacteria in China and description of Cryobacterium mengkeensis sp. nov. and Arthrobacter glacialis sp. nov.</title>
        <authorList>
            <person name="Liu Q."/>
            <person name="Xin Y.-H."/>
        </authorList>
    </citation>
    <scope>NUCLEOTIDE SEQUENCE [LARGE SCALE GENOMIC DNA]</scope>
    <source>
        <strain evidence="2 3">B7</strain>
    </source>
</reference>
<dbReference type="RefSeq" id="WP_110486270.1">
    <property type="nucleotide sequence ID" value="NZ_QJVC01000020.1"/>
</dbReference>
<sequence length="95" mass="10454">MAGSGQIVVILHGLAGDSGEFVPTIEALSADFCVAALDQRGHGQSMRWPSDLSRDAYVDDVIALIEHVSPDDRVHLVGQSMGHIRPCWRRRYARI</sequence>
<organism evidence="2 3">
    <name type="scientific">Arthrobacter psychrolactophilus</name>
    <dbReference type="NCBI Taxonomy" id="92442"/>
    <lineage>
        <taxon>Bacteria</taxon>
        <taxon>Bacillati</taxon>
        <taxon>Actinomycetota</taxon>
        <taxon>Actinomycetes</taxon>
        <taxon>Micrococcales</taxon>
        <taxon>Micrococcaceae</taxon>
        <taxon>Arthrobacter</taxon>
    </lineage>
</organism>
<dbReference type="InterPro" id="IPR029058">
    <property type="entry name" value="AB_hydrolase_fold"/>
</dbReference>
<dbReference type="EMBL" id="QJVC01000020">
    <property type="protein sequence ID" value="PYI37534.1"/>
    <property type="molecule type" value="Genomic_DNA"/>
</dbReference>
<dbReference type="Gene3D" id="3.40.50.1820">
    <property type="entry name" value="alpha/beta hydrolase"/>
    <property type="match status" value="1"/>
</dbReference>
<dbReference type="Proteomes" id="UP000247980">
    <property type="component" value="Unassembled WGS sequence"/>
</dbReference>
<evidence type="ECO:0000313" key="2">
    <source>
        <dbReference type="EMBL" id="PYI37534.1"/>
    </source>
</evidence>
<accession>A0A2V5ITJ6</accession>
<gene>
    <name evidence="2" type="ORF">CVS30_14765</name>
</gene>
<dbReference type="InterPro" id="IPR050266">
    <property type="entry name" value="AB_hydrolase_sf"/>
</dbReference>